<organism evidence="1 2">
    <name type="scientific">Croceicoccus mobilis</name>
    <dbReference type="NCBI Taxonomy" id="1703339"/>
    <lineage>
        <taxon>Bacteria</taxon>
        <taxon>Pseudomonadati</taxon>
        <taxon>Pseudomonadota</taxon>
        <taxon>Alphaproteobacteria</taxon>
        <taxon>Sphingomonadales</taxon>
        <taxon>Erythrobacteraceae</taxon>
        <taxon>Croceicoccus</taxon>
    </lineage>
</organism>
<dbReference type="AlphaFoldDB" id="A0A917DUP4"/>
<gene>
    <name evidence="1" type="ORF">GCM10010990_20210</name>
</gene>
<name>A0A917DUP4_9SPHN</name>
<evidence type="ECO:0000313" key="2">
    <source>
        <dbReference type="Proteomes" id="UP000612349"/>
    </source>
</evidence>
<dbReference type="Proteomes" id="UP000612349">
    <property type="component" value="Unassembled WGS sequence"/>
</dbReference>
<protein>
    <recommendedName>
        <fullName evidence="3">Regulatory protein RecX</fullName>
    </recommendedName>
</protein>
<evidence type="ECO:0008006" key="3">
    <source>
        <dbReference type="Google" id="ProtNLM"/>
    </source>
</evidence>
<accession>A0A917DUP4</accession>
<comment type="caution">
    <text evidence="1">The sequence shown here is derived from an EMBL/GenBank/DDBJ whole genome shotgun (WGS) entry which is preliminary data.</text>
</comment>
<dbReference type="RefSeq" id="WP_229665432.1">
    <property type="nucleotide sequence ID" value="NZ_BMIP01000004.1"/>
</dbReference>
<keyword evidence="2" id="KW-1185">Reference proteome</keyword>
<evidence type="ECO:0000313" key="1">
    <source>
        <dbReference type="EMBL" id="GGD70654.1"/>
    </source>
</evidence>
<reference evidence="1" key="1">
    <citation type="journal article" date="2014" name="Int. J. Syst. Evol. Microbiol.">
        <title>Complete genome sequence of Corynebacterium casei LMG S-19264T (=DSM 44701T), isolated from a smear-ripened cheese.</title>
        <authorList>
            <consortium name="US DOE Joint Genome Institute (JGI-PGF)"/>
            <person name="Walter F."/>
            <person name="Albersmeier A."/>
            <person name="Kalinowski J."/>
            <person name="Ruckert C."/>
        </authorList>
    </citation>
    <scope>NUCLEOTIDE SEQUENCE</scope>
    <source>
        <strain evidence="1">CGMCC 1.15360</strain>
    </source>
</reference>
<proteinExistence type="predicted"/>
<reference evidence="1" key="2">
    <citation type="submission" date="2020-09" db="EMBL/GenBank/DDBJ databases">
        <authorList>
            <person name="Sun Q."/>
            <person name="Zhou Y."/>
        </authorList>
    </citation>
    <scope>NUCLEOTIDE SEQUENCE</scope>
    <source>
        <strain evidence="1">CGMCC 1.15360</strain>
    </source>
</reference>
<sequence length="172" mass="19421">MALNYVARFATTAKALERYCRRKIREHEWAEGEALPDIDALVARFVEHGYVNDAVFARARTGGLLRRGYGERRINAALDQAGVDWDDRREIGEFEARSAALRMAQKKGFGPFAASGEPPAERALREKQIASMLRAGHALDSARELVNAASQEIALEWAEEMRPQEPDEEYWT</sequence>
<dbReference type="EMBL" id="BMIP01000004">
    <property type="protein sequence ID" value="GGD70654.1"/>
    <property type="molecule type" value="Genomic_DNA"/>
</dbReference>